<sequence length="247" mass="27356">MSKERVAREIAAKAAAGRVPTRGATGETGGAVRAAADPDEVQERPLPVETVDPGEDYPYRFVEWYRWLHNVADQGIVVAGSSARDVRVTGNVVDGALRGIHVAVSDDRTREREMAGSVLIADNEISLRMTHSVRHARHGIFVGNARHVRVHDNRVIVYRAFVDIENQENVEGIKLFGYYGPHVVVRDNTTFGTDVGISVGSLNNASQYRMSRRWVVSGNMARGRTDVEVRGDEPWTVVDNGNWLEEP</sequence>
<protein>
    <recommendedName>
        <fullName evidence="4">Right handed beta helix domain-containing protein</fullName>
    </recommendedName>
</protein>
<evidence type="ECO:0000313" key="2">
    <source>
        <dbReference type="EMBL" id="MBB6069300.1"/>
    </source>
</evidence>
<organism evidence="2 3">
    <name type="scientific">Longimicrobium terrae</name>
    <dbReference type="NCBI Taxonomy" id="1639882"/>
    <lineage>
        <taxon>Bacteria</taxon>
        <taxon>Pseudomonadati</taxon>
        <taxon>Gemmatimonadota</taxon>
        <taxon>Longimicrobiia</taxon>
        <taxon>Longimicrobiales</taxon>
        <taxon>Longimicrobiaceae</taxon>
        <taxon>Longimicrobium</taxon>
    </lineage>
</organism>
<dbReference type="AlphaFoldDB" id="A0A841GQH8"/>
<keyword evidence="3" id="KW-1185">Reference proteome</keyword>
<dbReference type="SUPFAM" id="SSF51126">
    <property type="entry name" value="Pectin lyase-like"/>
    <property type="match status" value="1"/>
</dbReference>
<dbReference type="Gene3D" id="2.160.20.10">
    <property type="entry name" value="Single-stranded right-handed beta-helix, Pectin lyase-like"/>
    <property type="match status" value="1"/>
</dbReference>
<dbReference type="SMART" id="SM00710">
    <property type="entry name" value="PbH1"/>
    <property type="match status" value="4"/>
</dbReference>
<comment type="caution">
    <text evidence="2">The sequence shown here is derived from an EMBL/GenBank/DDBJ whole genome shotgun (WGS) entry which is preliminary data.</text>
</comment>
<evidence type="ECO:0000256" key="1">
    <source>
        <dbReference type="SAM" id="MobiDB-lite"/>
    </source>
</evidence>
<dbReference type="InterPro" id="IPR012334">
    <property type="entry name" value="Pectin_lyas_fold"/>
</dbReference>
<dbReference type="InterPro" id="IPR006626">
    <property type="entry name" value="PbH1"/>
</dbReference>
<dbReference type="EMBL" id="JACHIA010000002">
    <property type="protein sequence ID" value="MBB6069300.1"/>
    <property type="molecule type" value="Genomic_DNA"/>
</dbReference>
<gene>
    <name evidence="2" type="ORF">HNQ61_000915</name>
</gene>
<evidence type="ECO:0000313" key="3">
    <source>
        <dbReference type="Proteomes" id="UP000582837"/>
    </source>
</evidence>
<name>A0A841GQH8_9BACT</name>
<dbReference type="InterPro" id="IPR011050">
    <property type="entry name" value="Pectin_lyase_fold/virulence"/>
</dbReference>
<evidence type="ECO:0008006" key="4">
    <source>
        <dbReference type="Google" id="ProtNLM"/>
    </source>
</evidence>
<accession>A0A841GQH8</accession>
<feature type="region of interest" description="Disordered" evidence="1">
    <location>
        <begin position="12"/>
        <end position="38"/>
    </location>
</feature>
<dbReference type="Proteomes" id="UP000582837">
    <property type="component" value="Unassembled WGS sequence"/>
</dbReference>
<proteinExistence type="predicted"/>
<reference evidence="2 3" key="1">
    <citation type="submission" date="2020-08" db="EMBL/GenBank/DDBJ databases">
        <title>Genomic Encyclopedia of Type Strains, Phase IV (KMG-IV): sequencing the most valuable type-strain genomes for metagenomic binning, comparative biology and taxonomic classification.</title>
        <authorList>
            <person name="Goeker M."/>
        </authorList>
    </citation>
    <scope>NUCLEOTIDE SEQUENCE [LARGE SCALE GENOMIC DNA]</scope>
    <source>
        <strain evidence="2 3">DSM 29007</strain>
    </source>
</reference>